<evidence type="ECO:0000313" key="2">
    <source>
        <dbReference type="EMBL" id="KAH7278388.1"/>
    </source>
</evidence>
<dbReference type="PANTHER" id="PTHR31134">
    <property type="entry name" value="TRANSMEMBRANE PROTEIN 128"/>
    <property type="match status" value="1"/>
</dbReference>
<keyword evidence="1" id="KW-0812">Transmembrane</keyword>
<organism evidence="2 3">
    <name type="scientific">Ceratopteris richardii</name>
    <name type="common">Triangle waterfern</name>
    <dbReference type="NCBI Taxonomy" id="49495"/>
    <lineage>
        <taxon>Eukaryota</taxon>
        <taxon>Viridiplantae</taxon>
        <taxon>Streptophyta</taxon>
        <taxon>Embryophyta</taxon>
        <taxon>Tracheophyta</taxon>
        <taxon>Polypodiopsida</taxon>
        <taxon>Polypodiidae</taxon>
        <taxon>Polypodiales</taxon>
        <taxon>Pteridineae</taxon>
        <taxon>Pteridaceae</taxon>
        <taxon>Parkerioideae</taxon>
        <taxon>Ceratopteris</taxon>
    </lineage>
</organism>
<feature type="transmembrane region" description="Helical" evidence="1">
    <location>
        <begin position="152"/>
        <end position="176"/>
    </location>
</feature>
<dbReference type="OrthoDB" id="58903at2759"/>
<keyword evidence="3" id="KW-1185">Reference proteome</keyword>
<evidence type="ECO:0000256" key="1">
    <source>
        <dbReference type="SAM" id="Phobius"/>
    </source>
</evidence>
<accession>A0A8T2Q3Z3</accession>
<sequence length="191" mass="22009">MNLVTVRQRYSPCQVEVESQEVWQSCMETSFDHLTALRALFTPSSCCEEPWRHKLESFLWIASAAFIIYYGDFRTNFLFLLATDSRIHRLSFNSGMICFMLNALIMLYCAYRLHKCDKVQDKLTIVGQGTISVATILGVMTFTLFAHAFWPIWRFLTIPMLVTLFMAIVVIAPYCAPFKNIKFDVDSSRGV</sequence>
<proteinExistence type="predicted"/>
<keyword evidence="1" id="KW-0472">Membrane</keyword>
<feature type="transmembrane region" description="Helical" evidence="1">
    <location>
        <begin position="123"/>
        <end position="146"/>
    </location>
</feature>
<dbReference type="AlphaFoldDB" id="A0A8T2Q3Z3"/>
<feature type="transmembrane region" description="Helical" evidence="1">
    <location>
        <begin position="58"/>
        <end position="80"/>
    </location>
</feature>
<feature type="transmembrane region" description="Helical" evidence="1">
    <location>
        <begin position="92"/>
        <end position="111"/>
    </location>
</feature>
<evidence type="ECO:0000313" key="3">
    <source>
        <dbReference type="Proteomes" id="UP000825935"/>
    </source>
</evidence>
<dbReference type="Proteomes" id="UP000825935">
    <property type="component" value="Chromosome 38"/>
</dbReference>
<dbReference type="InterPro" id="IPR033579">
    <property type="entry name" value="TMEM128"/>
</dbReference>
<dbReference type="OMA" id="MAFMVAS"/>
<gene>
    <name evidence="2" type="ORF">KP509_38G039000</name>
</gene>
<dbReference type="EMBL" id="CM035443">
    <property type="protein sequence ID" value="KAH7278388.1"/>
    <property type="molecule type" value="Genomic_DNA"/>
</dbReference>
<dbReference type="Pfam" id="PF20479">
    <property type="entry name" value="TMEM128"/>
    <property type="match status" value="1"/>
</dbReference>
<comment type="caution">
    <text evidence="2">The sequence shown here is derived from an EMBL/GenBank/DDBJ whole genome shotgun (WGS) entry which is preliminary data.</text>
</comment>
<protein>
    <submittedName>
        <fullName evidence="2">Uncharacterized protein</fullName>
    </submittedName>
</protein>
<name>A0A8T2Q3Z3_CERRI</name>
<reference evidence="2" key="1">
    <citation type="submission" date="2021-08" db="EMBL/GenBank/DDBJ databases">
        <title>WGS assembly of Ceratopteris richardii.</title>
        <authorList>
            <person name="Marchant D.B."/>
            <person name="Chen G."/>
            <person name="Jenkins J."/>
            <person name="Shu S."/>
            <person name="Leebens-Mack J."/>
            <person name="Grimwood J."/>
            <person name="Schmutz J."/>
            <person name="Soltis P."/>
            <person name="Soltis D."/>
            <person name="Chen Z.-H."/>
        </authorList>
    </citation>
    <scope>NUCLEOTIDE SEQUENCE</scope>
    <source>
        <strain evidence="2">Whitten #5841</strain>
        <tissue evidence="2">Leaf</tissue>
    </source>
</reference>
<keyword evidence="1" id="KW-1133">Transmembrane helix</keyword>
<dbReference type="PANTHER" id="PTHR31134:SF1">
    <property type="entry name" value="TRANSMEMBRANE PROTEIN 128"/>
    <property type="match status" value="1"/>
</dbReference>